<protein>
    <submittedName>
        <fullName evidence="2">Uncharacterized protein</fullName>
    </submittedName>
</protein>
<name>A0ABP0LDS6_9DINO</name>
<keyword evidence="4" id="KW-1185">Reference proteome</keyword>
<gene>
    <name evidence="2" type="ORF">SCF082_LOCUS22086</name>
    <name evidence="3" type="ORF">SCF082_LOCUS22098</name>
</gene>
<organism evidence="2 4">
    <name type="scientific">Durusdinium trenchii</name>
    <dbReference type="NCBI Taxonomy" id="1381693"/>
    <lineage>
        <taxon>Eukaryota</taxon>
        <taxon>Sar</taxon>
        <taxon>Alveolata</taxon>
        <taxon>Dinophyceae</taxon>
        <taxon>Suessiales</taxon>
        <taxon>Symbiodiniaceae</taxon>
        <taxon>Durusdinium</taxon>
    </lineage>
</organism>
<evidence type="ECO:0000313" key="3">
    <source>
        <dbReference type="EMBL" id="CAK9037330.1"/>
    </source>
</evidence>
<proteinExistence type="predicted"/>
<feature type="non-terminal residue" evidence="2">
    <location>
        <position position="1"/>
    </location>
</feature>
<dbReference type="EMBL" id="CAXAMM010015836">
    <property type="protein sequence ID" value="CAK9037330.1"/>
    <property type="molecule type" value="Genomic_DNA"/>
</dbReference>
<evidence type="ECO:0000313" key="2">
    <source>
        <dbReference type="EMBL" id="CAK9037301.1"/>
    </source>
</evidence>
<dbReference type="EMBL" id="CAXAMM010015825">
    <property type="protein sequence ID" value="CAK9037301.1"/>
    <property type="molecule type" value="Genomic_DNA"/>
</dbReference>
<reference evidence="2 4" key="1">
    <citation type="submission" date="2024-02" db="EMBL/GenBank/DDBJ databases">
        <authorList>
            <person name="Chen Y."/>
            <person name="Shah S."/>
            <person name="Dougan E. K."/>
            <person name="Thang M."/>
            <person name="Chan C."/>
        </authorList>
    </citation>
    <scope>NUCLEOTIDE SEQUENCE [LARGE SCALE GENOMIC DNA]</scope>
</reference>
<evidence type="ECO:0000313" key="4">
    <source>
        <dbReference type="Proteomes" id="UP001642464"/>
    </source>
</evidence>
<sequence>PPPRSGPRFAAKGTAWLWLLACPDAADILPTLSQNRAALLLRRNCWGCLAQ</sequence>
<evidence type="ECO:0000256" key="1">
    <source>
        <dbReference type="SAM" id="SignalP"/>
    </source>
</evidence>
<keyword evidence="1" id="KW-0732">Signal</keyword>
<feature type="chain" id="PRO_5045029270" evidence="1">
    <location>
        <begin position="26"/>
        <end position="51"/>
    </location>
</feature>
<dbReference type="Proteomes" id="UP001642464">
    <property type="component" value="Unassembled WGS sequence"/>
</dbReference>
<comment type="caution">
    <text evidence="2">The sequence shown here is derived from an EMBL/GenBank/DDBJ whole genome shotgun (WGS) entry which is preliminary data.</text>
</comment>
<feature type="signal peptide" evidence="1">
    <location>
        <begin position="1"/>
        <end position="25"/>
    </location>
</feature>
<feature type="non-terminal residue" evidence="2">
    <location>
        <position position="51"/>
    </location>
</feature>
<accession>A0ABP0LDS6</accession>